<dbReference type="EMBL" id="CM008973">
    <property type="protein sequence ID" value="PNW75676.1"/>
    <property type="molecule type" value="Genomic_DNA"/>
</dbReference>
<keyword evidence="2" id="KW-1185">Reference proteome</keyword>
<protein>
    <submittedName>
        <fullName evidence="1">Uncharacterized protein</fullName>
    </submittedName>
</protein>
<sequence length="243" mass="25824">MAHASLSLRAGGHLGITPCTSTARRPVPFSAGAGGCRHAVSVCRAPTHCRRSAADEPAAADDAGLAALFSQTVRVKGIPSPVAAVQSAQPSPLVPPHAVVHQILDVLQRNDYPDQDAGVTAAFQLTAPAEDPQHAGTVRSWFAGGESWLPLPRFHALLHTAYRPLLNCDSWRPLSPLVFPSTRHDNKAVQAVEVMAKPRHGAAAASGSALRPYTYTFCLERLENGPCKDCWMVAGVRMGNYAL</sequence>
<name>A8IVI3_CHLRE</name>
<dbReference type="GeneID" id="5718483"/>
<dbReference type="OrthoDB" id="510978at2759"/>
<reference evidence="1 2" key="1">
    <citation type="journal article" date="2007" name="Science">
        <title>The Chlamydomonas genome reveals the evolution of key animal and plant functions.</title>
        <authorList>
            <person name="Merchant S.S."/>
            <person name="Prochnik S.E."/>
            <person name="Vallon O."/>
            <person name="Harris E.H."/>
            <person name="Karpowicz S.J."/>
            <person name="Witman G.B."/>
            <person name="Terry A."/>
            <person name="Salamov A."/>
            <person name="Fritz-Laylin L.K."/>
            <person name="Marechal-Drouard L."/>
            <person name="Marshall W.F."/>
            <person name="Qu L.H."/>
            <person name="Nelson D.R."/>
            <person name="Sanderfoot A.A."/>
            <person name="Spalding M.H."/>
            <person name="Kapitonov V.V."/>
            <person name="Ren Q."/>
            <person name="Ferris P."/>
            <person name="Lindquist E."/>
            <person name="Shapiro H."/>
            <person name="Lucas S.M."/>
            <person name="Grimwood J."/>
            <person name="Schmutz J."/>
            <person name="Cardol P."/>
            <person name="Cerutti H."/>
            <person name="Chanfreau G."/>
            <person name="Chen C.L."/>
            <person name="Cognat V."/>
            <person name="Croft M.T."/>
            <person name="Dent R."/>
            <person name="Dutcher S."/>
            <person name="Fernandez E."/>
            <person name="Fukuzawa H."/>
            <person name="Gonzalez-Ballester D."/>
            <person name="Gonzalez-Halphen D."/>
            <person name="Hallmann A."/>
            <person name="Hanikenne M."/>
            <person name="Hippler M."/>
            <person name="Inwood W."/>
            <person name="Jabbari K."/>
            <person name="Kalanon M."/>
            <person name="Kuras R."/>
            <person name="Lefebvre P.A."/>
            <person name="Lemaire S.D."/>
            <person name="Lobanov A.V."/>
            <person name="Lohr M."/>
            <person name="Manuell A."/>
            <person name="Meier I."/>
            <person name="Mets L."/>
            <person name="Mittag M."/>
            <person name="Mittelmeier T."/>
            <person name="Moroney J.V."/>
            <person name="Moseley J."/>
            <person name="Napoli C."/>
            <person name="Nedelcu A.M."/>
            <person name="Niyogi K."/>
            <person name="Novoselov S.V."/>
            <person name="Paulsen I.T."/>
            <person name="Pazour G."/>
            <person name="Purton S."/>
            <person name="Ral J.P."/>
            <person name="Riano-Pachon D.M."/>
            <person name="Riekhof W."/>
            <person name="Rymarquis L."/>
            <person name="Schroda M."/>
            <person name="Stern D."/>
            <person name="Umen J."/>
            <person name="Willows R."/>
            <person name="Wilson N."/>
            <person name="Zimmer S.L."/>
            <person name="Allmer J."/>
            <person name="Balk J."/>
            <person name="Bisova K."/>
            <person name="Chen C.J."/>
            <person name="Elias M."/>
            <person name="Gendler K."/>
            <person name="Hauser C."/>
            <person name="Lamb M.R."/>
            <person name="Ledford H."/>
            <person name="Long J.C."/>
            <person name="Minagawa J."/>
            <person name="Page M.D."/>
            <person name="Pan J."/>
            <person name="Pootakham W."/>
            <person name="Roje S."/>
            <person name="Rose A."/>
            <person name="Stahlberg E."/>
            <person name="Terauchi A.M."/>
            <person name="Yang P."/>
            <person name="Ball S."/>
            <person name="Bowler C."/>
            <person name="Dieckmann C.L."/>
            <person name="Gladyshev V.N."/>
            <person name="Green P."/>
            <person name="Jorgensen R."/>
            <person name="Mayfield S."/>
            <person name="Mueller-Roeber B."/>
            <person name="Rajamani S."/>
            <person name="Sayre R.T."/>
            <person name="Brokstein P."/>
            <person name="Dubchak I."/>
            <person name="Goodstein D."/>
            <person name="Hornick L."/>
            <person name="Huang Y.W."/>
            <person name="Jhaveri J."/>
            <person name="Luo Y."/>
            <person name="Martinez D."/>
            <person name="Ngau W.C."/>
            <person name="Otillar B."/>
            <person name="Poliakov A."/>
            <person name="Porter A."/>
            <person name="Szajkowski L."/>
            <person name="Werner G."/>
            <person name="Zhou K."/>
            <person name="Grigoriev I.V."/>
            <person name="Rokhsar D.S."/>
            <person name="Grossman A.R."/>
        </authorList>
    </citation>
    <scope>NUCLEOTIDE SEQUENCE [LARGE SCALE GENOMIC DNA]</scope>
    <source>
        <strain evidence="2">CC-503</strain>
    </source>
</reference>
<proteinExistence type="predicted"/>
<dbReference type="RefSeq" id="XP_042918754.1">
    <property type="nucleotide sequence ID" value="XM_043068659.1"/>
</dbReference>
<dbReference type="PaxDb" id="3055-EDP03448"/>
<dbReference type="ExpressionAtlas" id="A8IVI3">
    <property type="expression patterns" value="baseline and differential"/>
</dbReference>
<evidence type="ECO:0000313" key="1">
    <source>
        <dbReference type="EMBL" id="PNW75676.1"/>
    </source>
</evidence>
<organism evidence="1 2">
    <name type="scientific">Chlamydomonas reinhardtii</name>
    <name type="common">Chlamydomonas smithii</name>
    <dbReference type="NCBI Taxonomy" id="3055"/>
    <lineage>
        <taxon>Eukaryota</taxon>
        <taxon>Viridiplantae</taxon>
        <taxon>Chlorophyta</taxon>
        <taxon>core chlorophytes</taxon>
        <taxon>Chlorophyceae</taxon>
        <taxon>CS clade</taxon>
        <taxon>Chlamydomonadales</taxon>
        <taxon>Chlamydomonadaceae</taxon>
        <taxon>Chlamydomonas</taxon>
    </lineage>
</organism>
<dbReference type="PANTHER" id="PTHR35716">
    <property type="entry name" value="OS05G0574700 PROTEIN-RELATED"/>
    <property type="match status" value="1"/>
</dbReference>
<accession>A8IVI3</accession>
<dbReference type="HOGENOM" id="CLU_1143982_0_0_1"/>
<gene>
    <name evidence="1" type="ORF">CHLRE_12g536450v5</name>
</gene>
<dbReference type="PANTHER" id="PTHR35716:SF4">
    <property type="entry name" value="ARGININE DECARBOXYLASE"/>
    <property type="match status" value="1"/>
</dbReference>
<dbReference type="Gramene" id="PNW75676">
    <property type="protein sequence ID" value="PNW75676"/>
    <property type="gene ID" value="CHLRE_12g536450v5"/>
</dbReference>
<dbReference type="AlphaFoldDB" id="A8IVI3"/>
<evidence type="ECO:0000313" key="2">
    <source>
        <dbReference type="Proteomes" id="UP000006906"/>
    </source>
</evidence>
<dbReference type="Proteomes" id="UP000006906">
    <property type="component" value="Chromosome 12"/>
</dbReference>